<reference evidence="1 2" key="1">
    <citation type="journal article" date="2014" name="PLoS Genet.">
        <title>Phylogenetically driven sequencing of extremely halophilic archaea reveals strategies for static and dynamic osmo-response.</title>
        <authorList>
            <person name="Becker E.A."/>
            <person name="Seitzer P.M."/>
            <person name="Tritt A."/>
            <person name="Larsen D."/>
            <person name="Krusor M."/>
            <person name="Yao A.I."/>
            <person name="Wu D."/>
            <person name="Madern D."/>
            <person name="Eisen J.A."/>
            <person name="Darling A.E."/>
            <person name="Facciotti M.T."/>
        </authorList>
    </citation>
    <scope>NUCLEOTIDE SEQUENCE [LARGE SCALE GENOMIC DNA]</scope>
    <source>
        <strain evidence="1 2">100A6</strain>
    </source>
</reference>
<sequence>MLSLRYFVCEQCGTVYASPDEPPKCDDCGEPSLREITHELHSDTYFTR</sequence>
<dbReference type="EMBL" id="AOMB01000037">
    <property type="protein sequence ID" value="EMA36892.1"/>
    <property type="molecule type" value="Genomic_DNA"/>
</dbReference>
<evidence type="ECO:0008006" key="3">
    <source>
        <dbReference type="Google" id="ProtNLM"/>
    </source>
</evidence>
<dbReference type="Proteomes" id="UP000011566">
    <property type="component" value="Unassembled WGS sequence"/>
</dbReference>
<evidence type="ECO:0000313" key="2">
    <source>
        <dbReference type="Proteomes" id="UP000011566"/>
    </source>
</evidence>
<name>M0LTK9_9EURY</name>
<gene>
    <name evidence="1" type="ORF">C447_13542</name>
</gene>
<comment type="caution">
    <text evidence="1">The sequence shown here is derived from an EMBL/GenBank/DDBJ whole genome shotgun (WGS) entry which is preliminary data.</text>
</comment>
<evidence type="ECO:0000313" key="1">
    <source>
        <dbReference type="EMBL" id="EMA36892.1"/>
    </source>
</evidence>
<organism evidence="1 2">
    <name type="scientific">Halococcus hamelinensis 100A6</name>
    <dbReference type="NCBI Taxonomy" id="1132509"/>
    <lineage>
        <taxon>Archaea</taxon>
        <taxon>Methanobacteriati</taxon>
        <taxon>Methanobacteriota</taxon>
        <taxon>Stenosarchaea group</taxon>
        <taxon>Halobacteria</taxon>
        <taxon>Halobacteriales</taxon>
        <taxon>Halococcaceae</taxon>
        <taxon>Halococcus</taxon>
    </lineage>
</organism>
<dbReference type="AlphaFoldDB" id="M0LTK9"/>
<protein>
    <recommendedName>
        <fullName evidence="3">Rubredoxin-like domain-containing protein</fullName>
    </recommendedName>
</protein>
<keyword evidence="2" id="KW-1185">Reference proteome</keyword>
<proteinExistence type="predicted"/>
<dbReference type="SUPFAM" id="SSF57802">
    <property type="entry name" value="Rubredoxin-like"/>
    <property type="match status" value="1"/>
</dbReference>
<accession>M0LTK9</accession>